<feature type="compositionally biased region" description="Polar residues" evidence="2">
    <location>
        <begin position="277"/>
        <end position="302"/>
    </location>
</feature>
<evidence type="ECO:0000313" key="4">
    <source>
        <dbReference type="EMBL" id="KAG7340683.1"/>
    </source>
</evidence>
<evidence type="ECO:0000259" key="3">
    <source>
        <dbReference type="Pfam" id="PF00447"/>
    </source>
</evidence>
<feature type="region of interest" description="Disordered" evidence="2">
    <location>
        <begin position="482"/>
        <end position="556"/>
    </location>
</feature>
<comment type="caution">
    <text evidence="4">The sequence shown here is derived from an EMBL/GenBank/DDBJ whole genome shotgun (WGS) entry which is preliminary data.</text>
</comment>
<evidence type="ECO:0000256" key="1">
    <source>
        <dbReference type="ARBA" id="ARBA00023125"/>
    </source>
</evidence>
<feature type="compositionally biased region" description="Basic and acidic residues" evidence="2">
    <location>
        <begin position="545"/>
        <end position="556"/>
    </location>
</feature>
<feature type="region of interest" description="Disordered" evidence="2">
    <location>
        <begin position="139"/>
        <end position="362"/>
    </location>
</feature>
<feature type="compositionally biased region" description="Polar residues" evidence="2">
    <location>
        <begin position="684"/>
        <end position="693"/>
    </location>
</feature>
<dbReference type="InterPro" id="IPR000232">
    <property type="entry name" value="HSF_DNA-bd"/>
</dbReference>
<reference evidence="4" key="2">
    <citation type="submission" date="2021-04" db="EMBL/GenBank/DDBJ databases">
        <authorList>
            <person name="Podell S."/>
        </authorList>
    </citation>
    <scope>NUCLEOTIDE SEQUENCE</scope>
    <source>
        <strain evidence="4">Hildebrandi</strain>
    </source>
</reference>
<dbReference type="Proteomes" id="UP000693970">
    <property type="component" value="Unassembled WGS sequence"/>
</dbReference>
<protein>
    <submittedName>
        <fullName evidence="4">HSF-type DNA-binding protein</fullName>
    </submittedName>
</protein>
<name>A0A9K3KCZ3_9STRA</name>
<accession>A0A9K3KCZ3</accession>
<dbReference type="GO" id="GO:0003700">
    <property type="term" value="F:DNA-binding transcription factor activity"/>
    <property type="evidence" value="ECO:0007669"/>
    <property type="project" value="InterPro"/>
</dbReference>
<feature type="compositionally biased region" description="Basic residues" evidence="2">
    <location>
        <begin position="602"/>
        <end position="618"/>
    </location>
</feature>
<keyword evidence="5" id="KW-1185">Reference proteome</keyword>
<proteinExistence type="predicted"/>
<keyword evidence="1 4" id="KW-0238">DNA-binding</keyword>
<feature type="region of interest" description="Disordered" evidence="2">
    <location>
        <begin position="684"/>
        <end position="726"/>
    </location>
</feature>
<gene>
    <name evidence="4" type="ORF">IV203_024226</name>
</gene>
<sequence length="866" mass="96748">MEVAAPVTVDPAAMPPQTQTEAAGKDSTMTSNVPSVPNVATTKDSPMVPAWVTQGRTEHHAFWYIGRTKMVKGDSDDKDEDEHVLIRWVSTNELEWVAASSVREAVEGETRRRRCVKPIYTIETPKTTKKKTNQCTTLNREMNREKRKIVKRGRTRPSKQEPFETTTVLQEKKNDNIQDEKKVQSTNQTAGVSDAVDTTNSFGGDSMSLEHDHDDDEEWEESPVRSMPPPPPRKRESSEENGDMNGKTERKDESITLPAKATTTSSSSPVLALGYSSEANTTEPNSQSHGNVLEPSLQSEGSASEDEWGRKDESKINETTTTAPISGPAKIGTDGTSKDGNVKSTTYTSTSPSPAPLTLDPRLSMDNYDISDKETFPTNLFRLLQDAKELGIDQILSWEADGKTFRMHCEKEFLRLLTRLSANKKVISFRNTLGQFNFQCVEYGEHGRAYQHISAFPPENGTKETQNILFYKDASLDEIGQIKKRRPASQTRHRETPKDGVEKPKTREILGSKFPQDSLISQGKRNVEKNSRVVRASTKAATAESLEKSEYSDPQERRKYTVPHFVDPEALQSRFRVASLDDLMNANSKKRKLTAAVSSTAKKSRAKPPRRQKRMDRRNYGKRLRNGCVLPEEGSTYQLEDGTWAKPAGSIPTIGLFWDGKQGVWAPKGKLQASKKQKCGDIYSTGNDSSLESLSDGDHDGKKRRKRITNVISDRRRSAVPQSCVDHDSPHRLVVHTHHTGGFRSGNSTDESVLEDHTVIRLLPSGKHHTLRTSPFFPTFLMFKKHPVFKGKFKAKTRANPTGTIGGDNEFMKGVNKDNFAKIQRLLHRERFEDESSSQTMSSVSSGDSTVPAVAPMLPEMSLKDH</sequence>
<feature type="region of interest" description="Disordered" evidence="2">
    <location>
        <begin position="831"/>
        <end position="866"/>
    </location>
</feature>
<organism evidence="4 5">
    <name type="scientific">Nitzschia inconspicua</name>
    <dbReference type="NCBI Taxonomy" id="303405"/>
    <lineage>
        <taxon>Eukaryota</taxon>
        <taxon>Sar</taxon>
        <taxon>Stramenopiles</taxon>
        <taxon>Ochrophyta</taxon>
        <taxon>Bacillariophyta</taxon>
        <taxon>Bacillariophyceae</taxon>
        <taxon>Bacillariophycidae</taxon>
        <taxon>Bacillariales</taxon>
        <taxon>Bacillariaceae</taxon>
        <taxon>Nitzschia</taxon>
    </lineage>
</organism>
<feature type="compositionally biased region" description="Low complexity" evidence="2">
    <location>
        <begin position="344"/>
        <end position="361"/>
    </location>
</feature>
<feature type="region of interest" description="Disordered" evidence="2">
    <location>
        <begin position="591"/>
        <end position="618"/>
    </location>
</feature>
<feature type="compositionally biased region" description="Basic and acidic residues" evidence="2">
    <location>
        <begin position="307"/>
        <end position="316"/>
    </location>
</feature>
<feature type="region of interest" description="Disordered" evidence="2">
    <location>
        <begin position="1"/>
        <end position="41"/>
    </location>
</feature>
<feature type="compositionally biased region" description="Basic and acidic residues" evidence="2">
    <location>
        <begin position="492"/>
        <end position="510"/>
    </location>
</feature>
<feature type="compositionally biased region" description="Basic residues" evidence="2">
    <location>
        <begin position="145"/>
        <end position="157"/>
    </location>
</feature>
<evidence type="ECO:0000313" key="5">
    <source>
        <dbReference type="Proteomes" id="UP000693970"/>
    </source>
</evidence>
<dbReference type="EMBL" id="JAGRRH010000027">
    <property type="protein sequence ID" value="KAG7340683.1"/>
    <property type="molecule type" value="Genomic_DNA"/>
</dbReference>
<feature type="compositionally biased region" description="Polar residues" evidence="2">
    <location>
        <begin position="16"/>
        <end position="41"/>
    </location>
</feature>
<dbReference type="AlphaFoldDB" id="A0A9K3KCZ3"/>
<feature type="domain" description="HSF-type DNA-binding" evidence="3">
    <location>
        <begin position="376"/>
        <end position="459"/>
    </location>
</feature>
<feature type="compositionally biased region" description="Basic and acidic residues" evidence="2">
    <location>
        <begin position="170"/>
        <end position="183"/>
    </location>
</feature>
<feature type="compositionally biased region" description="Polar residues" evidence="2">
    <location>
        <begin position="184"/>
        <end position="203"/>
    </location>
</feature>
<evidence type="ECO:0000256" key="2">
    <source>
        <dbReference type="SAM" id="MobiDB-lite"/>
    </source>
</evidence>
<dbReference type="Pfam" id="PF00447">
    <property type="entry name" value="HSF_DNA-bind"/>
    <property type="match status" value="1"/>
</dbReference>
<reference evidence="4" key="1">
    <citation type="journal article" date="2021" name="Sci. Rep.">
        <title>Diploid genomic architecture of Nitzschia inconspicua, an elite biomass production diatom.</title>
        <authorList>
            <person name="Oliver A."/>
            <person name="Podell S."/>
            <person name="Pinowska A."/>
            <person name="Traller J.C."/>
            <person name="Smith S.R."/>
            <person name="McClure R."/>
            <person name="Beliaev A."/>
            <person name="Bohutskyi P."/>
            <person name="Hill E.A."/>
            <person name="Rabines A."/>
            <person name="Zheng H."/>
            <person name="Allen L.Z."/>
            <person name="Kuo A."/>
            <person name="Grigoriev I.V."/>
            <person name="Allen A.E."/>
            <person name="Hazlebeck D."/>
            <person name="Allen E.E."/>
        </authorList>
    </citation>
    <scope>NUCLEOTIDE SEQUENCE</scope>
    <source>
        <strain evidence="4">Hildebrandi</strain>
    </source>
</reference>
<feature type="compositionally biased region" description="Low complexity" evidence="2">
    <location>
        <begin position="837"/>
        <end position="849"/>
    </location>
</feature>
<dbReference type="GO" id="GO:0043565">
    <property type="term" value="F:sequence-specific DNA binding"/>
    <property type="evidence" value="ECO:0007669"/>
    <property type="project" value="InterPro"/>
</dbReference>